<dbReference type="AlphaFoldDB" id="A0A4Y7I6W7"/>
<organism evidence="3 4">
    <name type="scientific">Papaver somniferum</name>
    <name type="common">Opium poppy</name>
    <dbReference type="NCBI Taxonomy" id="3469"/>
    <lineage>
        <taxon>Eukaryota</taxon>
        <taxon>Viridiplantae</taxon>
        <taxon>Streptophyta</taxon>
        <taxon>Embryophyta</taxon>
        <taxon>Tracheophyta</taxon>
        <taxon>Spermatophyta</taxon>
        <taxon>Magnoliopsida</taxon>
        <taxon>Ranunculales</taxon>
        <taxon>Papaveraceae</taxon>
        <taxon>Papaveroideae</taxon>
        <taxon>Papaver</taxon>
    </lineage>
</organism>
<dbReference type="Proteomes" id="UP000316621">
    <property type="component" value="Chromosome 1"/>
</dbReference>
<dbReference type="InterPro" id="IPR050592">
    <property type="entry name" value="GDSL_lipolytic_enzyme"/>
</dbReference>
<evidence type="ECO:0000313" key="4">
    <source>
        <dbReference type="Proteomes" id="UP000316621"/>
    </source>
</evidence>
<dbReference type="GO" id="GO:0016788">
    <property type="term" value="F:hydrolase activity, acting on ester bonds"/>
    <property type="evidence" value="ECO:0007669"/>
    <property type="project" value="InterPro"/>
</dbReference>
<evidence type="ECO:0000313" key="3">
    <source>
        <dbReference type="EMBL" id="RZC43391.1"/>
    </source>
</evidence>
<evidence type="ECO:0000256" key="1">
    <source>
        <dbReference type="ARBA" id="ARBA00008668"/>
    </source>
</evidence>
<dbReference type="InterPro" id="IPR035669">
    <property type="entry name" value="SGNH_plant_lipase-like"/>
</dbReference>
<dbReference type="OMA" id="SLMFINA"/>
<dbReference type="InterPro" id="IPR036514">
    <property type="entry name" value="SGNH_hydro_sf"/>
</dbReference>
<dbReference type="Gramene" id="RZC43391">
    <property type="protein sequence ID" value="RZC43391"/>
    <property type="gene ID" value="C5167_036342"/>
</dbReference>
<accession>A0A4Y7I6W7</accession>
<dbReference type="Pfam" id="PF00657">
    <property type="entry name" value="Lipase_GDSL"/>
    <property type="match status" value="1"/>
</dbReference>
<feature type="chain" id="PRO_5021411262" description="GDSL esterase/lipase" evidence="2">
    <location>
        <begin position="20"/>
        <end position="349"/>
    </location>
</feature>
<protein>
    <recommendedName>
        <fullName evidence="5">GDSL esterase/lipase</fullName>
    </recommendedName>
</protein>
<proteinExistence type="inferred from homology"/>
<sequence>MKTILIFFSLMLLVSSSTCHDSKEPTFPAILVFGDSTVDPGNNNFILTTFRSNHYPYGRDFPSGTSTGRFSNGKLVPDMLASLFGIKEFIPPYLDPSLSDDDLRTGVSFASAGSGFDELTTALSGVIPVAVQVTYFKEYIQRLKMAVGEEEANKIISGAFVMISAGSNDIIFNFYDTPARRIEFNISGYHDFLIEKQRSLVKQLYDLGCRTFALFGLAPLGCVPIQITAKGSHDRKCLENENAETQLYNAKLKNLTRKLPEMLPGSHISFLNTYDAVLDMVKNPQKYGFVETNRGCCGTGFLEMGPFCNAFTPVCSNPSEYLFWDGIHPSEATYRLAANTIHEQLTTPK</sequence>
<dbReference type="Gene3D" id="3.40.50.1110">
    <property type="entry name" value="SGNH hydrolase"/>
    <property type="match status" value="1"/>
</dbReference>
<keyword evidence="4" id="KW-1185">Reference proteome</keyword>
<evidence type="ECO:0008006" key="5">
    <source>
        <dbReference type="Google" id="ProtNLM"/>
    </source>
</evidence>
<gene>
    <name evidence="3" type="ORF">C5167_036342</name>
</gene>
<comment type="similarity">
    <text evidence="1">Belongs to the 'GDSL' lipolytic enzyme family.</text>
</comment>
<evidence type="ECO:0000256" key="2">
    <source>
        <dbReference type="SAM" id="SignalP"/>
    </source>
</evidence>
<dbReference type="EMBL" id="CM010715">
    <property type="protein sequence ID" value="RZC43391.1"/>
    <property type="molecule type" value="Genomic_DNA"/>
</dbReference>
<dbReference type="PANTHER" id="PTHR45642">
    <property type="entry name" value="GDSL ESTERASE/LIPASE EXL3"/>
    <property type="match status" value="1"/>
</dbReference>
<keyword evidence="2" id="KW-0732">Signal</keyword>
<name>A0A4Y7I6W7_PAPSO</name>
<dbReference type="CDD" id="cd01837">
    <property type="entry name" value="SGNH_plant_lipase_like"/>
    <property type="match status" value="1"/>
</dbReference>
<dbReference type="InterPro" id="IPR001087">
    <property type="entry name" value="GDSL"/>
</dbReference>
<reference evidence="3 4" key="1">
    <citation type="journal article" date="2018" name="Science">
        <title>The opium poppy genome and morphinan production.</title>
        <authorList>
            <person name="Guo L."/>
            <person name="Winzer T."/>
            <person name="Yang X."/>
            <person name="Li Y."/>
            <person name="Ning Z."/>
            <person name="He Z."/>
            <person name="Teodor R."/>
            <person name="Lu Y."/>
            <person name="Bowser T.A."/>
            <person name="Graham I.A."/>
            <person name="Ye K."/>
        </authorList>
    </citation>
    <scope>NUCLEOTIDE SEQUENCE [LARGE SCALE GENOMIC DNA]</scope>
    <source>
        <strain evidence="4">cv. HN1</strain>
        <tissue evidence="3">Leaves</tissue>
    </source>
</reference>
<dbReference type="FunFam" id="3.40.50.1110:FF:000003">
    <property type="entry name" value="GDSL esterase/lipase APG"/>
    <property type="match status" value="1"/>
</dbReference>
<dbReference type="PANTHER" id="PTHR45642:SF30">
    <property type="entry name" value="SGNH HYDROLASE-TYPE ESTERASE DOMAIN-CONTAINING PROTEIN"/>
    <property type="match status" value="1"/>
</dbReference>
<dbReference type="SUPFAM" id="SSF52266">
    <property type="entry name" value="SGNH hydrolase"/>
    <property type="match status" value="1"/>
</dbReference>
<feature type="signal peptide" evidence="2">
    <location>
        <begin position="1"/>
        <end position="19"/>
    </location>
</feature>